<protein>
    <recommendedName>
        <fullName evidence="7">Na+/H+ antiporter NhaC-like C-terminal domain-containing protein</fullName>
    </recommendedName>
</protein>
<evidence type="ECO:0000256" key="3">
    <source>
        <dbReference type="ARBA" id="ARBA00022692"/>
    </source>
</evidence>
<comment type="caution">
    <text evidence="8">The sequence shown here is derived from an EMBL/GenBank/DDBJ whole genome shotgun (WGS) entry which is preliminary data.</text>
</comment>
<dbReference type="PANTHER" id="PTHR43478:SF1">
    <property type="entry name" value="NA+_H+ ANTIPORTER NHAC-LIKE C-TERMINAL DOMAIN-CONTAINING PROTEIN"/>
    <property type="match status" value="1"/>
</dbReference>
<keyword evidence="2" id="KW-1003">Cell membrane</keyword>
<keyword evidence="5 6" id="KW-0472">Membrane</keyword>
<keyword evidence="4 6" id="KW-1133">Transmembrane helix</keyword>
<dbReference type="EMBL" id="BARS01001599">
    <property type="protein sequence ID" value="GAF73948.1"/>
    <property type="molecule type" value="Genomic_DNA"/>
</dbReference>
<evidence type="ECO:0000256" key="4">
    <source>
        <dbReference type="ARBA" id="ARBA00022989"/>
    </source>
</evidence>
<feature type="transmembrane region" description="Helical" evidence="6">
    <location>
        <begin position="188"/>
        <end position="209"/>
    </location>
</feature>
<accession>X0RYW2</accession>
<dbReference type="InterPro" id="IPR018461">
    <property type="entry name" value="Na/H_Antiport_NhaC-like_C"/>
</dbReference>
<reference evidence="8" key="1">
    <citation type="journal article" date="2014" name="Front. Microbiol.">
        <title>High frequency of phylogenetically diverse reductive dehalogenase-homologous genes in deep subseafloor sedimentary metagenomes.</title>
        <authorList>
            <person name="Kawai M."/>
            <person name="Futagami T."/>
            <person name="Toyoda A."/>
            <person name="Takaki Y."/>
            <person name="Nishi S."/>
            <person name="Hori S."/>
            <person name="Arai W."/>
            <person name="Tsubouchi T."/>
            <person name="Morono Y."/>
            <person name="Uchiyama I."/>
            <person name="Ito T."/>
            <person name="Fujiyama A."/>
            <person name="Inagaki F."/>
            <person name="Takami H."/>
        </authorList>
    </citation>
    <scope>NUCLEOTIDE SEQUENCE</scope>
    <source>
        <strain evidence="8">Expedition CK06-06</strain>
    </source>
</reference>
<gene>
    <name evidence="8" type="ORF">S01H1_03047</name>
</gene>
<proteinExistence type="predicted"/>
<feature type="domain" description="Na+/H+ antiporter NhaC-like C-terminal" evidence="7">
    <location>
        <begin position="42"/>
        <end position="255"/>
    </location>
</feature>
<sequence>AVFFDDYANTLIVGPTMRPLTDAKRISREKLSYIVDSTAAPVAGMALISTWVGYELGLINDALKAVGIEANSYTIFLKSIPFRFYDILALALVFLVGYLMRDFGPMLTAEQRARKTGKVLADGAIPMATMEIDAVESDKDVKLKISNALVPIITLVVVAFFGLWYNGGGSKLPITLANIRDAFGEADASVALLWGAACSGIVAICMATMQKILTLHEAFEAWVNGAKSLVITCVILTFAWSLGSIAEKVGTADYLV</sequence>
<evidence type="ECO:0000256" key="1">
    <source>
        <dbReference type="ARBA" id="ARBA00004651"/>
    </source>
</evidence>
<keyword evidence="3 6" id="KW-0812">Transmembrane</keyword>
<comment type="subcellular location">
    <subcellularLocation>
        <location evidence="1">Cell membrane</location>
        <topology evidence="1">Multi-pass membrane protein</topology>
    </subcellularLocation>
</comment>
<evidence type="ECO:0000259" key="7">
    <source>
        <dbReference type="Pfam" id="PF03553"/>
    </source>
</evidence>
<evidence type="ECO:0000313" key="8">
    <source>
        <dbReference type="EMBL" id="GAF73948.1"/>
    </source>
</evidence>
<dbReference type="Pfam" id="PF03553">
    <property type="entry name" value="Na_H_antiporter"/>
    <property type="match status" value="1"/>
</dbReference>
<dbReference type="PANTHER" id="PTHR43478">
    <property type="entry name" value="NA+/H+ ANTIPORTER-RELATED"/>
    <property type="match status" value="1"/>
</dbReference>
<feature type="transmembrane region" description="Helical" evidence="6">
    <location>
        <begin position="82"/>
        <end position="100"/>
    </location>
</feature>
<evidence type="ECO:0000256" key="5">
    <source>
        <dbReference type="ARBA" id="ARBA00023136"/>
    </source>
</evidence>
<dbReference type="GO" id="GO:0005886">
    <property type="term" value="C:plasma membrane"/>
    <property type="evidence" value="ECO:0007669"/>
    <property type="project" value="UniProtKB-SubCell"/>
</dbReference>
<feature type="non-terminal residue" evidence="8">
    <location>
        <position position="1"/>
    </location>
</feature>
<organism evidence="8">
    <name type="scientific">marine sediment metagenome</name>
    <dbReference type="NCBI Taxonomy" id="412755"/>
    <lineage>
        <taxon>unclassified sequences</taxon>
        <taxon>metagenomes</taxon>
        <taxon>ecological metagenomes</taxon>
    </lineage>
</organism>
<feature type="transmembrane region" description="Helical" evidence="6">
    <location>
        <begin position="221"/>
        <end position="242"/>
    </location>
</feature>
<evidence type="ECO:0000256" key="6">
    <source>
        <dbReference type="SAM" id="Phobius"/>
    </source>
</evidence>
<name>X0RYW2_9ZZZZ</name>
<feature type="transmembrane region" description="Helical" evidence="6">
    <location>
        <begin position="148"/>
        <end position="168"/>
    </location>
</feature>
<evidence type="ECO:0000256" key="2">
    <source>
        <dbReference type="ARBA" id="ARBA00022475"/>
    </source>
</evidence>
<dbReference type="AlphaFoldDB" id="X0RYW2"/>
<feature type="transmembrane region" description="Helical" evidence="6">
    <location>
        <begin position="33"/>
        <end position="54"/>
    </location>
</feature>
<feature type="non-terminal residue" evidence="8">
    <location>
        <position position="256"/>
    </location>
</feature>